<evidence type="ECO:0000256" key="1">
    <source>
        <dbReference type="SAM" id="MobiDB-lite"/>
    </source>
</evidence>
<dbReference type="EMBL" id="QOCE01000014">
    <property type="protein sequence ID" value="RBW58434.1"/>
    <property type="molecule type" value="Genomic_DNA"/>
</dbReference>
<accession>A0A366X813</accession>
<gene>
    <name evidence="2" type="ORF">DS909_06710</name>
</gene>
<dbReference type="AlphaFoldDB" id="A0A366X813"/>
<feature type="region of interest" description="Disordered" evidence="1">
    <location>
        <begin position="1"/>
        <end position="35"/>
    </location>
</feature>
<name>A0A366X813_9RHOB</name>
<reference evidence="2 3" key="1">
    <citation type="submission" date="2018-07" db="EMBL/GenBank/DDBJ databases">
        <title>Modular assembly of carbohydrate-degrading microbial communities in the ocean.</title>
        <authorList>
            <person name="Enke T.N."/>
            <person name="Datta M.S."/>
            <person name="Schwartzman J.A."/>
            <person name="Cermak N."/>
            <person name="Schmitz D.A."/>
            <person name="Barrere J."/>
            <person name="Cordero O.X."/>
        </authorList>
    </citation>
    <scope>NUCLEOTIDE SEQUENCE [LARGE SCALE GENOMIC DNA]</scope>
    <source>
        <strain evidence="2 3">C3M10</strain>
    </source>
</reference>
<dbReference type="Proteomes" id="UP000252706">
    <property type="component" value="Unassembled WGS sequence"/>
</dbReference>
<proteinExistence type="predicted"/>
<organism evidence="2 3">
    <name type="scientific">Phaeobacter gallaeciensis</name>
    <dbReference type="NCBI Taxonomy" id="60890"/>
    <lineage>
        <taxon>Bacteria</taxon>
        <taxon>Pseudomonadati</taxon>
        <taxon>Pseudomonadota</taxon>
        <taxon>Alphaproteobacteria</taxon>
        <taxon>Rhodobacterales</taxon>
        <taxon>Roseobacteraceae</taxon>
        <taxon>Phaeobacter</taxon>
    </lineage>
</organism>
<evidence type="ECO:0000313" key="2">
    <source>
        <dbReference type="EMBL" id="RBW58434.1"/>
    </source>
</evidence>
<dbReference type="RefSeq" id="WP_113822696.1">
    <property type="nucleotide sequence ID" value="NZ_QOCE01000014.1"/>
</dbReference>
<sequence length="101" mass="11075">MTDRNLPNAPSHSTSPKMARLNIPNRLTPSNPDTFHPALAASEWIARKEARGQTVDIDRIAIPHHLIEQQDTPEALARRVITRVHAHIAKTGITGPAPLIA</sequence>
<protein>
    <submittedName>
        <fullName evidence="2">Uncharacterized protein</fullName>
    </submittedName>
</protein>
<comment type="caution">
    <text evidence="2">The sequence shown here is derived from an EMBL/GenBank/DDBJ whole genome shotgun (WGS) entry which is preliminary data.</text>
</comment>
<evidence type="ECO:0000313" key="3">
    <source>
        <dbReference type="Proteomes" id="UP000252706"/>
    </source>
</evidence>